<dbReference type="SUPFAM" id="SSF52540">
    <property type="entry name" value="P-loop containing nucleoside triphosphate hydrolases"/>
    <property type="match status" value="1"/>
</dbReference>
<proteinExistence type="predicted"/>
<keyword evidence="4" id="KW-0547">Nucleotide-binding</keyword>
<evidence type="ECO:0000313" key="9">
    <source>
        <dbReference type="EMBL" id="KKN29068.1"/>
    </source>
</evidence>
<keyword evidence="7" id="KW-0472">Membrane</keyword>
<dbReference type="InterPro" id="IPR050095">
    <property type="entry name" value="ECF_ABC_transporter_ATP-bd"/>
</dbReference>
<dbReference type="GO" id="GO:0005524">
    <property type="term" value="F:ATP binding"/>
    <property type="evidence" value="ECO:0007669"/>
    <property type="project" value="UniProtKB-KW"/>
</dbReference>
<dbReference type="EMBL" id="LAZR01002513">
    <property type="protein sequence ID" value="KKN29068.1"/>
    <property type="molecule type" value="Genomic_DNA"/>
</dbReference>
<dbReference type="AlphaFoldDB" id="A0A0F9SIA1"/>
<dbReference type="InterPro" id="IPR017871">
    <property type="entry name" value="ABC_transporter-like_CS"/>
</dbReference>
<keyword evidence="6" id="KW-1278">Translocase</keyword>
<comment type="caution">
    <text evidence="9">The sequence shown here is derived from an EMBL/GenBank/DDBJ whole genome shotgun (WGS) entry which is preliminary data.</text>
</comment>
<sequence length="267" mass="29465">MTSTPFEAKAVQNITFELGAHESVGIIGPTGSGKSTLGQALAGLMPLDSGSLHINDRQVPDELMVSKAYEYVSFLFQKPEKQIFEATVYDEVAFGCKNLGWPNEKTEKAVRRSLELTGLDFDKYKARSPFNLSGGEMRRVGIASVIALDSAALIMDEPTAGLDPHGKRLVIDFLISLKARKKALVLISHDMDEVLKVCERVIVLDEGRVALDCPTKDLQKHLSKLNELGMYLPEDYTLGQRLKESGYNAQTFESEDIIKAVEERLSG</sequence>
<dbReference type="PANTHER" id="PTHR43553">
    <property type="entry name" value="HEAVY METAL TRANSPORTER"/>
    <property type="match status" value="1"/>
</dbReference>
<gene>
    <name evidence="9" type="ORF">LCGC14_0847900</name>
</gene>
<dbReference type="InterPro" id="IPR027417">
    <property type="entry name" value="P-loop_NTPase"/>
</dbReference>
<name>A0A0F9SIA1_9ZZZZ</name>
<keyword evidence="2" id="KW-0813">Transport</keyword>
<keyword evidence="5" id="KW-0067">ATP-binding</keyword>
<feature type="domain" description="ABC transporter" evidence="8">
    <location>
        <begin position="1"/>
        <end position="231"/>
    </location>
</feature>
<evidence type="ECO:0000256" key="7">
    <source>
        <dbReference type="ARBA" id="ARBA00023136"/>
    </source>
</evidence>
<dbReference type="Pfam" id="PF00005">
    <property type="entry name" value="ABC_tran"/>
    <property type="match status" value="1"/>
</dbReference>
<keyword evidence="3" id="KW-1003">Cell membrane</keyword>
<organism evidence="9">
    <name type="scientific">marine sediment metagenome</name>
    <dbReference type="NCBI Taxonomy" id="412755"/>
    <lineage>
        <taxon>unclassified sequences</taxon>
        <taxon>metagenomes</taxon>
        <taxon>ecological metagenomes</taxon>
    </lineage>
</organism>
<dbReference type="PANTHER" id="PTHR43553:SF27">
    <property type="entry name" value="ENERGY-COUPLING FACTOR TRANSPORTER ATP-BINDING PROTEIN ECFA2"/>
    <property type="match status" value="1"/>
</dbReference>
<dbReference type="CDD" id="cd03225">
    <property type="entry name" value="ABC_cobalt_CbiO_domain1"/>
    <property type="match status" value="1"/>
</dbReference>
<dbReference type="GO" id="GO:0043190">
    <property type="term" value="C:ATP-binding cassette (ABC) transporter complex"/>
    <property type="evidence" value="ECO:0007669"/>
    <property type="project" value="TreeGrafter"/>
</dbReference>
<evidence type="ECO:0000256" key="6">
    <source>
        <dbReference type="ARBA" id="ARBA00022967"/>
    </source>
</evidence>
<dbReference type="PROSITE" id="PS00211">
    <property type="entry name" value="ABC_TRANSPORTER_1"/>
    <property type="match status" value="1"/>
</dbReference>
<reference evidence="9" key="1">
    <citation type="journal article" date="2015" name="Nature">
        <title>Complex archaea that bridge the gap between prokaryotes and eukaryotes.</title>
        <authorList>
            <person name="Spang A."/>
            <person name="Saw J.H."/>
            <person name="Jorgensen S.L."/>
            <person name="Zaremba-Niedzwiedzka K."/>
            <person name="Martijn J."/>
            <person name="Lind A.E."/>
            <person name="van Eijk R."/>
            <person name="Schleper C."/>
            <person name="Guy L."/>
            <person name="Ettema T.J."/>
        </authorList>
    </citation>
    <scope>NUCLEOTIDE SEQUENCE</scope>
</reference>
<comment type="subcellular location">
    <subcellularLocation>
        <location evidence="1">Cell membrane</location>
        <topology evidence="1">Peripheral membrane protein</topology>
    </subcellularLocation>
</comment>
<dbReference type="InterPro" id="IPR015856">
    <property type="entry name" value="ABC_transpr_CbiO/EcfA_su"/>
</dbReference>
<accession>A0A0F9SIA1</accession>
<dbReference type="GO" id="GO:0042626">
    <property type="term" value="F:ATPase-coupled transmembrane transporter activity"/>
    <property type="evidence" value="ECO:0007669"/>
    <property type="project" value="TreeGrafter"/>
</dbReference>
<dbReference type="Gene3D" id="3.40.50.300">
    <property type="entry name" value="P-loop containing nucleotide triphosphate hydrolases"/>
    <property type="match status" value="1"/>
</dbReference>
<evidence type="ECO:0000256" key="1">
    <source>
        <dbReference type="ARBA" id="ARBA00004202"/>
    </source>
</evidence>
<evidence type="ECO:0000256" key="5">
    <source>
        <dbReference type="ARBA" id="ARBA00022840"/>
    </source>
</evidence>
<dbReference type="InterPro" id="IPR003593">
    <property type="entry name" value="AAA+_ATPase"/>
</dbReference>
<dbReference type="PROSITE" id="PS50893">
    <property type="entry name" value="ABC_TRANSPORTER_2"/>
    <property type="match status" value="1"/>
</dbReference>
<protein>
    <recommendedName>
        <fullName evidence="8">ABC transporter domain-containing protein</fullName>
    </recommendedName>
</protein>
<dbReference type="InterPro" id="IPR003439">
    <property type="entry name" value="ABC_transporter-like_ATP-bd"/>
</dbReference>
<evidence type="ECO:0000256" key="4">
    <source>
        <dbReference type="ARBA" id="ARBA00022741"/>
    </source>
</evidence>
<evidence type="ECO:0000259" key="8">
    <source>
        <dbReference type="PROSITE" id="PS50893"/>
    </source>
</evidence>
<dbReference type="SMART" id="SM00382">
    <property type="entry name" value="AAA"/>
    <property type="match status" value="1"/>
</dbReference>
<dbReference type="GO" id="GO:0016887">
    <property type="term" value="F:ATP hydrolysis activity"/>
    <property type="evidence" value="ECO:0007669"/>
    <property type="project" value="InterPro"/>
</dbReference>
<evidence type="ECO:0000256" key="3">
    <source>
        <dbReference type="ARBA" id="ARBA00022475"/>
    </source>
</evidence>
<evidence type="ECO:0000256" key="2">
    <source>
        <dbReference type="ARBA" id="ARBA00022448"/>
    </source>
</evidence>